<sequence length="280" mass="32522">MKSNYLKKHIEAFFTESTAINANLQIINNFFTERSNQLKNTFPISGYDLYSMMTNYRDLAQLEGGNNLYDTGNSYVLNTDNLEEETSRLLSYVSSLTLSQVLEVFESYLKNILAELAVQNNELLRVLKIDAEEAKFNTIRGSLFKIQDSNNKGFIKILRKISPFFKKHERNNIWGYNISSWFNLMVKLRHIVIHGRQNVSETLKLRLSTGEDGKLFKRHFTIKNNKLIITPYEADNVISHLYEYAHLIYKGLTIDFGLEMDCNFCPVNPDFSSLIKQKKL</sequence>
<proteinExistence type="predicted"/>
<reference evidence="1 2" key="1">
    <citation type="submission" date="2017-11" db="EMBL/GenBank/DDBJ databases">
        <title>Genomic Encyclopedia of Archaeal and Bacterial Type Strains, Phase II (KMG-II): From Individual Species to Whole Genera.</title>
        <authorList>
            <person name="Goeker M."/>
        </authorList>
    </citation>
    <scope>NUCLEOTIDE SEQUENCE [LARGE SCALE GENOMIC DNA]</scope>
    <source>
        <strain evidence="1 2">DSM 28175</strain>
    </source>
</reference>
<keyword evidence="2" id="KW-1185">Reference proteome</keyword>
<protein>
    <recommendedName>
        <fullName evidence="3">RiboL-PSP-HEPN domain-containing protein</fullName>
    </recommendedName>
</protein>
<organism evidence="1 2">
    <name type="scientific">Mucilaginibacter auburnensis</name>
    <dbReference type="NCBI Taxonomy" id="1457233"/>
    <lineage>
        <taxon>Bacteria</taxon>
        <taxon>Pseudomonadati</taxon>
        <taxon>Bacteroidota</taxon>
        <taxon>Sphingobacteriia</taxon>
        <taxon>Sphingobacteriales</taxon>
        <taxon>Sphingobacteriaceae</taxon>
        <taxon>Mucilaginibacter</taxon>
    </lineage>
</organism>
<evidence type="ECO:0000313" key="1">
    <source>
        <dbReference type="EMBL" id="PJJ83399.1"/>
    </source>
</evidence>
<dbReference type="AlphaFoldDB" id="A0A2H9VRH7"/>
<accession>A0A2H9VRH7</accession>
<evidence type="ECO:0000313" key="2">
    <source>
        <dbReference type="Proteomes" id="UP000242687"/>
    </source>
</evidence>
<name>A0A2H9VRH7_9SPHI</name>
<gene>
    <name evidence="1" type="ORF">CLV57_0381</name>
</gene>
<evidence type="ECO:0008006" key="3">
    <source>
        <dbReference type="Google" id="ProtNLM"/>
    </source>
</evidence>
<dbReference type="EMBL" id="PGFJ01000001">
    <property type="protein sequence ID" value="PJJ83399.1"/>
    <property type="molecule type" value="Genomic_DNA"/>
</dbReference>
<dbReference type="OrthoDB" id="1492507at2"/>
<comment type="caution">
    <text evidence="1">The sequence shown here is derived from an EMBL/GenBank/DDBJ whole genome shotgun (WGS) entry which is preliminary data.</text>
</comment>
<dbReference type="Proteomes" id="UP000242687">
    <property type="component" value="Unassembled WGS sequence"/>
</dbReference>
<dbReference type="RefSeq" id="WP_100339665.1">
    <property type="nucleotide sequence ID" value="NZ_PGFJ01000001.1"/>
</dbReference>